<sequence>MSRMRTRWLEWIAVPALLAGCGQAPAEQPGYAADSAWSTFWGAFFDELSGEPGAEALKPLARFEEEAGIRFDYPAVLRGSYDAQQREWRLWRGDFELQVQVRDSYDPAFARTLLELLQGTLHSERAAPAEAVETAQTVQWCGREVTALRMGMTFFGDSHEYLAFDLPLADGSSRLLLFDYLKQGGKRPRTAEAVLTAVSTSLTCTAPQQNRPEGAAGQEKYAKEYSNVKE</sequence>
<organism evidence="3 4">
    <name type="scientific">Tahibacter harae</name>
    <dbReference type="NCBI Taxonomy" id="2963937"/>
    <lineage>
        <taxon>Bacteria</taxon>
        <taxon>Pseudomonadati</taxon>
        <taxon>Pseudomonadota</taxon>
        <taxon>Gammaproteobacteria</taxon>
        <taxon>Lysobacterales</taxon>
        <taxon>Rhodanobacteraceae</taxon>
        <taxon>Tahibacter</taxon>
    </lineage>
</organism>
<feature type="compositionally biased region" description="Basic and acidic residues" evidence="1">
    <location>
        <begin position="220"/>
        <end position="230"/>
    </location>
</feature>
<name>A0ABT1QXW0_9GAMM</name>
<dbReference type="PROSITE" id="PS51257">
    <property type="entry name" value="PROKAR_LIPOPROTEIN"/>
    <property type="match status" value="1"/>
</dbReference>
<evidence type="ECO:0000313" key="4">
    <source>
        <dbReference type="Proteomes" id="UP001165498"/>
    </source>
</evidence>
<protein>
    <recommendedName>
        <fullName evidence="5">Lipoprotein</fullName>
    </recommendedName>
</protein>
<keyword evidence="2" id="KW-0732">Signal</keyword>
<proteinExistence type="predicted"/>
<keyword evidence="4" id="KW-1185">Reference proteome</keyword>
<feature type="chain" id="PRO_5047529459" description="Lipoprotein" evidence="2">
    <location>
        <begin position="27"/>
        <end position="230"/>
    </location>
</feature>
<gene>
    <name evidence="3" type="ORF">NM961_20595</name>
</gene>
<feature type="signal peptide" evidence="2">
    <location>
        <begin position="1"/>
        <end position="26"/>
    </location>
</feature>
<reference evidence="3" key="1">
    <citation type="submission" date="2022-07" db="EMBL/GenBank/DDBJ databases">
        <title>Tahibacter sp., a new gammaproteobacterium isolated from the silt sample collected at pig farm.</title>
        <authorList>
            <person name="Chen H."/>
        </authorList>
    </citation>
    <scope>NUCLEOTIDE SEQUENCE</scope>
    <source>
        <strain evidence="3">P2K</strain>
    </source>
</reference>
<dbReference type="RefSeq" id="WP_255916310.1">
    <property type="nucleotide sequence ID" value="NZ_JANFQO010000025.1"/>
</dbReference>
<dbReference type="Proteomes" id="UP001165498">
    <property type="component" value="Unassembled WGS sequence"/>
</dbReference>
<dbReference type="EMBL" id="JANFQO010000025">
    <property type="protein sequence ID" value="MCQ4167122.1"/>
    <property type="molecule type" value="Genomic_DNA"/>
</dbReference>
<evidence type="ECO:0008006" key="5">
    <source>
        <dbReference type="Google" id="ProtNLM"/>
    </source>
</evidence>
<evidence type="ECO:0000256" key="1">
    <source>
        <dbReference type="SAM" id="MobiDB-lite"/>
    </source>
</evidence>
<evidence type="ECO:0000313" key="3">
    <source>
        <dbReference type="EMBL" id="MCQ4167122.1"/>
    </source>
</evidence>
<accession>A0ABT1QXW0</accession>
<feature type="region of interest" description="Disordered" evidence="1">
    <location>
        <begin position="206"/>
        <end position="230"/>
    </location>
</feature>
<comment type="caution">
    <text evidence="3">The sequence shown here is derived from an EMBL/GenBank/DDBJ whole genome shotgun (WGS) entry which is preliminary data.</text>
</comment>
<evidence type="ECO:0000256" key="2">
    <source>
        <dbReference type="SAM" id="SignalP"/>
    </source>
</evidence>